<dbReference type="EMBL" id="JAXCLA010000010">
    <property type="protein sequence ID" value="MDY0748287.1"/>
    <property type="molecule type" value="Genomic_DNA"/>
</dbReference>
<dbReference type="SMART" id="SM00062">
    <property type="entry name" value="PBPb"/>
    <property type="match status" value="1"/>
</dbReference>
<dbReference type="PANTHER" id="PTHR35936">
    <property type="entry name" value="MEMBRANE-BOUND LYTIC MUREIN TRANSGLYCOSYLASE F"/>
    <property type="match status" value="1"/>
</dbReference>
<dbReference type="RefSeq" id="WP_320426259.1">
    <property type="nucleotide sequence ID" value="NZ_JAXCLA010000010.1"/>
</dbReference>
<dbReference type="InterPro" id="IPR001638">
    <property type="entry name" value="Solute-binding_3/MltF_N"/>
</dbReference>
<proteinExistence type="predicted"/>
<reference evidence="4 5" key="1">
    <citation type="submission" date="2023-11" db="EMBL/GenBank/DDBJ databases">
        <title>Paucibacter sp. nov., isolated from fresh soil in Korea.</title>
        <authorList>
            <person name="Le N.T.T."/>
        </authorList>
    </citation>
    <scope>NUCLEOTIDE SEQUENCE [LARGE SCALE GENOMIC DNA]</scope>
    <source>
        <strain evidence="4 5">R3-3</strain>
    </source>
</reference>
<gene>
    <name evidence="4" type="ORF">SNE35_27565</name>
</gene>
<evidence type="ECO:0000259" key="3">
    <source>
        <dbReference type="SMART" id="SM00062"/>
    </source>
</evidence>
<evidence type="ECO:0000256" key="2">
    <source>
        <dbReference type="SAM" id="SignalP"/>
    </source>
</evidence>
<sequence length="257" mass="27168">MHARLRLALPLLALGVPAARATAATPLRIAFDAASAPTMYTDAQGGAAGVYPAIVRHAFALMNEPAELVAEPFRRLIATLFGGTGAAGGVVRNEERLAIADYSGDYFTENLSLFRRAGAPELPPGIAGLRGLHIGVVRGWSYGDAFDRARAQHLFAVEEVDTDSRNFGKLRLNRLDAVVATELAGRMLLGAEAAGTIAPLAQPLLSMGIALAVPKTLSAKPLLQRFDQAIAAMRRDGSLETIVAAEVEHARRLLPAS</sequence>
<comment type="caution">
    <text evidence="4">The sequence shown here is derived from an EMBL/GenBank/DDBJ whole genome shotgun (WGS) entry which is preliminary data.</text>
</comment>
<dbReference type="Pfam" id="PF00497">
    <property type="entry name" value="SBP_bac_3"/>
    <property type="match status" value="1"/>
</dbReference>
<evidence type="ECO:0000313" key="5">
    <source>
        <dbReference type="Proteomes" id="UP001285263"/>
    </source>
</evidence>
<feature type="domain" description="Solute-binding protein family 3/N-terminal" evidence="3">
    <location>
        <begin position="26"/>
        <end position="250"/>
    </location>
</feature>
<dbReference type="PANTHER" id="PTHR35936:SF35">
    <property type="entry name" value="L-CYSTINE-BINDING PROTEIN TCYJ"/>
    <property type="match status" value="1"/>
</dbReference>
<feature type="chain" id="PRO_5046236701" evidence="2">
    <location>
        <begin position="24"/>
        <end position="257"/>
    </location>
</feature>
<dbReference type="SUPFAM" id="SSF53850">
    <property type="entry name" value="Periplasmic binding protein-like II"/>
    <property type="match status" value="1"/>
</dbReference>
<dbReference type="Gene3D" id="3.40.190.10">
    <property type="entry name" value="Periplasmic binding protein-like II"/>
    <property type="match status" value="2"/>
</dbReference>
<accession>A0ABU5DT12</accession>
<evidence type="ECO:0000256" key="1">
    <source>
        <dbReference type="ARBA" id="ARBA00022729"/>
    </source>
</evidence>
<keyword evidence="1 2" id="KW-0732">Signal</keyword>
<dbReference type="Proteomes" id="UP001285263">
    <property type="component" value="Unassembled WGS sequence"/>
</dbReference>
<keyword evidence="5" id="KW-1185">Reference proteome</keyword>
<name>A0ABU5DT12_9BURK</name>
<feature type="signal peptide" evidence="2">
    <location>
        <begin position="1"/>
        <end position="23"/>
    </location>
</feature>
<organism evidence="4 5">
    <name type="scientific">Roseateles agri</name>
    <dbReference type="NCBI Taxonomy" id="3098619"/>
    <lineage>
        <taxon>Bacteria</taxon>
        <taxon>Pseudomonadati</taxon>
        <taxon>Pseudomonadota</taxon>
        <taxon>Betaproteobacteria</taxon>
        <taxon>Burkholderiales</taxon>
        <taxon>Sphaerotilaceae</taxon>
        <taxon>Roseateles</taxon>
    </lineage>
</organism>
<evidence type="ECO:0000313" key="4">
    <source>
        <dbReference type="EMBL" id="MDY0748287.1"/>
    </source>
</evidence>
<protein>
    <submittedName>
        <fullName evidence="4">Transporter substrate-binding domain-containing protein</fullName>
    </submittedName>
</protein>